<dbReference type="AlphaFoldDB" id="A0A2A2JHS7"/>
<feature type="signal peptide" evidence="1">
    <location>
        <begin position="1"/>
        <end position="17"/>
    </location>
</feature>
<evidence type="ECO:0000313" key="3">
    <source>
        <dbReference type="EMBL" id="PAV61092.1"/>
    </source>
</evidence>
<accession>A0A2A2JHS7</accession>
<dbReference type="STRING" id="2018661.A0A2A2JHS7"/>
<dbReference type="OrthoDB" id="5877538at2759"/>
<dbReference type="PANTHER" id="PTHR37433:SF20">
    <property type="entry name" value="ACTIVIN_RECP DOMAIN-CONTAINING PROTEIN"/>
    <property type="match status" value="1"/>
</dbReference>
<feature type="chain" id="PRO_5011996759" description="DUF7622 domain-containing protein" evidence="1">
    <location>
        <begin position="18"/>
        <end position="482"/>
    </location>
</feature>
<dbReference type="Pfam" id="PF24602">
    <property type="entry name" value="DUF7622"/>
    <property type="match status" value="1"/>
</dbReference>
<evidence type="ECO:0000313" key="4">
    <source>
        <dbReference type="Proteomes" id="UP000218231"/>
    </source>
</evidence>
<name>A0A2A2JHS7_9BILA</name>
<comment type="caution">
    <text evidence="3">The sequence shown here is derived from an EMBL/GenBank/DDBJ whole genome shotgun (WGS) entry which is preliminary data.</text>
</comment>
<dbReference type="PANTHER" id="PTHR37433">
    <property type="entry name" value="PROTEIN CBG25136-RELATED"/>
    <property type="match status" value="1"/>
</dbReference>
<dbReference type="EMBL" id="LIAE01010435">
    <property type="protein sequence ID" value="PAV61092.1"/>
    <property type="molecule type" value="Genomic_DNA"/>
</dbReference>
<reference evidence="3 4" key="1">
    <citation type="journal article" date="2017" name="Curr. Biol.">
        <title>Genome architecture and evolution of a unichromosomal asexual nematode.</title>
        <authorList>
            <person name="Fradin H."/>
            <person name="Zegar C."/>
            <person name="Gutwein M."/>
            <person name="Lucas J."/>
            <person name="Kovtun M."/>
            <person name="Corcoran D."/>
            <person name="Baugh L.R."/>
            <person name="Kiontke K."/>
            <person name="Gunsalus K."/>
            <person name="Fitch D.H."/>
            <person name="Piano F."/>
        </authorList>
    </citation>
    <scope>NUCLEOTIDE SEQUENCE [LARGE SCALE GENOMIC DNA]</scope>
    <source>
        <strain evidence="3">PF1309</strain>
    </source>
</reference>
<proteinExistence type="predicted"/>
<evidence type="ECO:0000256" key="1">
    <source>
        <dbReference type="SAM" id="SignalP"/>
    </source>
</evidence>
<evidence type="ECO:0000259" key="2">
    <source>
        <dbReference type="Pfam" id="PF24602"/>
    </source>
</evidence>
<dbReference type="InterPro" id="IPR056039">
    <property type="entry name" value="DUF7622"/>
</dbReference>
<keyword evidence="1" id="KW-0732">Signal</keyword>
<keyword evidence="4" id="KW-1185">Reference proteome</keyword>
<sequence length="482" mass="54280">MKSRFLALLLCISSASSQFAWINSGSSAKAADDNQNGNSLDWARFFFSKKNQPDSKVWDVGPLNNTRSILSGAMPQEMIQQITEYLFALLTGRIKLSDKPDAVIHSRYFGSSEEDEDDEKRSVHKNAEVLDYETQVMINDAIDTAKQKAGSNKITKADLASAFAKQRDEPTKFANRLKAIGHGFSELSSPPVRSSVSAFKKPVKVYDEREFRRKPVIHLSNTVIRKRVSTFQGISRRKTPTSPNFARSPRITNSVPHLSYDPKFAAFKYAFVSDGDLCNRAERAESSSRPLPHIQQPAVECKSKVTGTGMFGSKREHVCSAHYCHMSKTENYEDSTAPDVLNVYNCGDIHEFDFDVRIKNSVNVPGLYVNGCYKIQTQLKETVTDCICSRNNCNHAVPTIVSGPVRCYIGQTYSNQSTTDSKEHFCDGDYCFIQKENGLYTKGCISVNERNSWSHITNGYRRILDVEQWLCQAHLCNFDVER</sequence>
<dbReference type="Proteomes" id="UP000218231">
    <property type="component" value="Unassembled WGS sequence"/>
</dbReference>
<gene>
    <name evidence="3" type="ORF">WR25_25336</name>
</gene>
<organism evidence="3 4">
    <name type="scientific">Diploscapter pachys</name>
    <dbReference type="NCBI Taxonomy" id="2018661"/>
    <lineage>
        <taxon>Eukaryota</taxon>
        <taxon>Metazoa</taxon>
        <taxon>Ecdysozoa</taxon>
        <taxon>Nematoda</taxon>
        <taxon>Chromadorea</taxon>
        <taxon>Rhabditida</taxon>
        <taxon>Rhabditina</taxon>
        <taxon>Rhabditomorpha</taxon>
        <taxon>Rhabditoidea</taxon>
        <taxon>Rhabditidae</taxon>
        <taxon>Diploscapter</taxon>
    </lineage>
</organism>
<protein>
    <recommendedName>
        <fullName evidence="2">DUF7622 domain-containing protein</fullName>
    </recommendedName>
</protein>
<feature type="domain" description="DUF7622" evidence="2">
    <location>
        <begin position="402"/>
        <end position="480"/>
    </location>
</feature>